<accession>A0A286T5I9</accession>
<feature type="domain" description="NADH:quinone oxidoreductase/Mrp antiporter transmembrane" evidence="18">
    <location>
        <begin position="32"/>
        <end position="297"/>
    </location>
</feature>
<evidence type="ECO:0000256" key="2">
    <source>
        <dbReference type="ARBA" id="ARBA00007012"/>
    </source>
</evidence>
<evidence type="ECO:0000256" key="14">
    <source>
        <dbReference type="ARBA" id="ARBA00023128"/>
    </source>
</evidence>
<keyword evidence="13 17" id="KW-0830">Ubiquinone</keyword>
<dbReference type="InterPro" id="IPR050175">
    <property type="entry name" value="Complex_I_Subunit_2"/>
</dbReference>
<keyword evidence="7 17" id="KW-0812">Transmembrane</keyword>
<evidence type="ECO:0000313" key="20">
    <source>
        <dbReference type="EMBL" id="BBA30522.1"/>
    </source>
</evidence>
<feature type="transmembrane region" description="Helical" evidence="17">
    <location>
        <begin position="35"/>
        <end position="54"/>
    </location>
</feature>
<feature type="transmembrane region" description="Helical" evidence="17">
    <location>
        <begin position="150"/>
        <end position="175"/>
    </location>
</feature>
<proteinExistence type="inferred from homology"/>
<dbReference type="EC" id="7.1.1.2" evidence="3 17"/>
<feature type="domain" description="NADH dehydrogenase subunit 2 C-terminal" evidence="19">
    <location>
        <begin position="299"/>
        <end position="352"/>
    </location>
</feature>
<feature type="transmembrane region" description="Helical" evidence="17">
    <location>
        <begin position="6"/>
        <end position="28"/>
    </location>
</feature>
<dbReference type="GO" id="GO:0005743">
    <property type="term" value="C:mitochondrial inner membrane"/>
    <property type="evidence" value="ECO:0007669"/>
    <property type="project" value="UniProtKB-SubCell"/>
</dbReference>
<feature type="transmembrane region" description="Helical" evidence="17">
    <location>
        <begin position="286"/>
        <end position="303"/>
    </location>
</feature>
<dbReference type="GO" id="GO:0006120">
    <property type="term" value="P:mitochondrial electron transport, NADH to ubiquinone"/>
    <property type="evidence" value="ECO:0007669"/>
    <property type="project" value="InterPro"/>
</dbReference>
<feature type="transmembrane region" description="Helical" evidence="17">
    <location>
        <begin position="332"/>
        <end position="352"/>
    </location>
</feature>
<dbReference type="PANTHER" id="PTHR46552:SF1">
    <property type="entry name" value="NADH-UBIQUINONE OXIDOREDUCTASE CHAIN 2"/>
    <property type="match status" value="1"/>
</dbReference>
<protein>
    <recommendedName>
        <fullName evidence="4 17">NADH-ubiquinone oxidoreductase chain 2</fullName>
        <ecNumber evidence="3 17">7.1.1.2</ecNumber>
    </recommendedName>
</protein>
<feature type="transmembrane region" description="Helical" evidence="17">
    <location>
        <begin position="249"/>
        <end position="266"/>
    </location>
</feature>
<name>A0A286T5I9_9TELE</name>
<feature type="transmembrane region" description="Helical" evidence="17">
    <location>
        <begin position="209"/>
        <end position="228"/>
    </location>
</feature>
<dbReference type="AlphaFoldDB" id="A0A286T5I9"/>
<dbReference type="PRINTS" id="PR01436">
    <property type="entry name" value="NADHDHGNASE2"/>
</dbReference>
<evidence type="ECO:0000256" key="12">
    <source>
        <dbReference type="ARBA" id="ARBA00023027"/>
    </source>
</evidence>
<gene>
    <name evidence="20" type="primary">ND2</name>
</gene>
<keyword evidence="12 17" id="KW-0520">NAD</keyword>
<comment type="function">
    <text evidence="17">Core subunit of the mitochondrial membrane respiratory chain NADH dehydrogenase (Complex I) which catalyzes electron transfer from NADH through the respiratory chain, using ubiquinone as an electron acceptor. Essential for the catalytic activity and assembly of complex I.</text>
</comment>
<evidence type="ECO:0000256" key="4">
    <source>
        <dbReference type="ARBA" id="ARBA00021008"/>
    </source>
</evidence>
<evidence type="ECO:0000256" key="13">
    <source>
        <dbReference type="ARBA" id="ARBA00023075"/>
    </source>
</evidence>
<evidence type="ECO:0000256" key="10">
    <source>
        <dbReference type="ARBA" id="ARBA00022982"/>
    </source>
</evidence>
<dbReference type="Pfam" id="PF06444">
    <property type="entry name" value="NADH_dehy_S2_C"/>
    <property type="match status" value="1"/>
</dbReference>
<keyword evidence="8 17" id="KW-0999">Mitochondrion inner membrane</keyword>
<evidence type="ECO:0000256" key="3">
    <source>
        <dbReference type="ARBA" id="ARBA00012944"/>
    </source>
</evidence>
<feature type="transmembrane region" description="Helical" evidence="17">
    <location>
        <begin position="69"/>
        <end position="90"/>
    </location>
</feature>
<evidence type="ECO:0000256" key="17">
    <source>
        <dbReference type="RuleBase" id="RU003403"/>
    </source>
</evidence>
<dbReference type="InterPro" id="IPR010933">
    <property type="entry name" value="NADH_DH_su2_C"/>
</dbReference>
<dbReference type="PANTHER" id="PTHR46552">
    <property type="entry name" value="NADH-UBIQUINONE OXIDOREDUCTASE CHAIN 2"/>
    <property type="match status" value="1"/>
</dbReference>
<dbReference type="GO" id="GO:0008137">
    <property type="term" value="F:NADH dehydrogenase (ubiquinone) activity"/>
    <property type="evidence" value="ECO:0007669"/>
    <property type="project" value="UniProtKB-EC"/>
</dbReference>
<geneLocation type="mitochondrion" evidence="20"/>
<keyword evidence="11 17" id="KW-1133">Transmembrane helix</keyword>
<reference evidence="20" key="2">
    <citation type="journal article" date="2018" name="Marine biodiversity">
        <title>Identification keys to halosaurs and notacanthids (Notacanthiformes, Elopomorpha) in the subarctic Atlantic Ocean including three new distributional records and multiple molecular OTUs of Notacanthus cf. chemnitzii.</title>
        <authorList>
            <person name="Poulsen J.Y."/>
            <person name="Thorkildsen S."/>
            <person name="Arboe N.H."/>
        </authorList>
    </citation>
    <scope>NUCLEOTIDE SEQUENCE</scope>
</reference>
<evidence type="ECO:0000256" key="9">
    <source>
        <dbReference type="ARBA" id="ARBA00022967"/>
    </source>
</evidence>
<dbReference type="Pfam" id="PF00361">
    <property type="entry name" value="Proton_antipo_M"/>
    <property type="match status" value="1"/>
</dbReference>
<keyword evidence="10 17" id="KW-0249">Electron transport</keyword>
<evidence type="ECO:0000256" key="7">
    <source>
        <dbReference type="ARBA" id="ARBA00022692"/>
    </source>
</evidence>
<keyword evidence="9 17" id="KW-1278">Translocase</keyword>
<dbReference type="InterPro" id="IPR003917">
    <property type="entry name" value="NADH_UbQ_OxRdtase_chain2"/>
</dbReference>
<evidence type="ECO:0000259" key="18">
    <source>
        <dbReference type="Pfam" id="PF00361"/>
    </source>
</evidence>
<evidence type="ECO:0000256" key="11">
    <source>
        <dbReference type="ARBA" id="ARBA00022989"/>
    </source>
</evidence>
<dbReference type="EMBL" id="AP018130">
    <property type="protein sequence ID" value="BBA30522.1"/>
    <property type="molecule type" value="Genomic_DNA"/>
</dbReference>
<comment type="similarity">
    <text evidence="2 17">Belongs to the complex I subunit 2 family.</text>
</comment>
<evidence type="ECO:0000256" key="5">
    <source>
        <dbReference type="ARBA" id="ARBA00022448"/>
    </source>
</evidence>
<evidence type="ECO:0000256" key="15">
    <source>
        <dbReference type="ARBA" id="ARBA00023136"/>
    </source>
</evidence>
<evidence type="ECO:0000256" key="1">
    <source>
        <dbReference type="ARBA" id="ARBA00004448"/>
    </source>
</evidence>
<keyword evidence="6 17" id="KW-0679">Respiratory chain</keyword>
<evidence type="ECO:0000256" key="6">
    <source>
        <dbReference type="ARBA" id="ARBA00022660"/>
    </source>
</evidence>
<evidence type="ECO:0000256" key="16">
    <source>
        <dbReference type="ARBA" id="ARBA00049551"/>
    </source>
</evidence>
<evidence type="ECO:0000256" key="8">
    <source>
        <dbReference type="ARBA" id="ARBA00022792"/>
    </source>
</evidence>
<comment type="catalytic activity">
    <reaction evidence="16 17">
        <text>a ubiquinone + NADH + 5 H(+)(in) = a ubiquinol + NAD(+) + 4 H(+)(out)</text>
        <dbReference type="Rhea" id="RHEA:29091"/>
        <dbReference type="Rhea" id="RHEA-COMP:9565"/>
        <dbReference type="Rhea" id="RHEA-COMP:9566"/>
        <dbReference type="ChEBI" id="CHEBI:15378"/>
        <dbReference type="ChEBI" id="CHEBI:16389"/>
        <dbReference type="ChEBI" id="CHEBI:17976"/>
        <dbReference type="ChEBI" id="CHEBI:57540"/>
        <dbReference type="ChEBI" id="CHEBI:57945"/>
        <dbReference type="EC" id="7.1.1.2"/>
    </reaction>
</comment>
<sequence>MLVKILPLLIALYVLSILIFSMGLGTMLTFASSHWFLAWMGLEINTLAIIPLMAKSYHPRATEATTKYFIIQAVAAALILFASATNAWITGEWDIKQLTHPLATNTVMLALALKLGMAPLHLWMPEVLQGVTLTTGLIISTWQKLAPMALVYQIAPTVNPTLLLALGVTSALVGGWGGIDQTQLRKLLAYSSITHMGWMIIVLKFMPGLMLLNLMIYVLMTSTVFLALKEVSATKINTLALSWPKAPTLTALLMLSILSLAGLPPLTGFMPKWLILQELTKQELPLIATLMAMTALLSLFFYTRMCYAMTLTISPGTNNNYTTWRLYKMRKYLPLAITTTGTLMLLPLTPAMTTML</sequence>
<keyword evidence="5" id="KW-0813">Transport</keyword>
<keyword evidence="14 17" id="KW-0496">Mitochondrion</keyword>
<comment type="subcellular location">
    <subcellularLocation>
        <location evidence="1 17">Mitochondrion inner membrane</location>
        <topology evidence="1 17">Multi-pass membrane protein</topology>
    </subcellularLocation>
</comment>
<reference evidence="20" key="1">
    <citation type="submission" date="2017-05" db="EMBL/GenBank/DDBJ databases">
        <authorList>
            <person name="Poulsen JY."/>
        </authorList>
    </citation>
    <scope>NUCLEOTIDE SEQUENCE</scope>
</reference>
<organism evidence="20">
    <name type="scientific">Halosauropsis macrochir</name>
    <name type="common">abyssal halosaur</name>
    <dbReference type="NCBI Taxonomy" id="473369"/>
    <lineage>
        <taxon>Eukaryota</taxon>
        <taxon>Metazoa</taxon>
        <taxon>Chordata</taxon>
        <taxon>Craniata</taxon>
        <taxon>Vertebrata</taxon>
        <taxon>Euteleostomi</taxon>
        <taxon>Actinopterygii</taxon>
        <taxon>Neopterygii</taxon>
        <taxon>Teleostei</taxon>
        <taxon>Notacanthiformes</taxon>
        <taxon>Halosauridae</taxon>
        <taxon>Halosauropsis</taxon>
    </lineage>
</organism>
<evidence type="ECO:0000259" key="19">
    <source>
        <dbReference type="Pfam" id="PF06444"/>
    </source>
</evidence>
<keyword evidence="15 17" id="KW-0472">Membrane</keyword>
<dbReference type="InterPro" id="IPR001750">
    <property type="entry name" value="ND/Mrp_TM"/>
</dbReference>